<feature type="transmembrane region" description="Helical" evidence="1">
    <location>
        <begin position="257"/>
        <end position="277"/>
    </location>
</feature>
<dbReference type="OrthoDB" id="5920264at2759"/>
<proteinExistence type="predicted"/>
<dbReference type="EMBL" id="CAJPEX010001680">
    <property type="protein sequence ID" value="CAG0919692.1"/>
    <property type="molecule type" value="Genomic_DNA"/>
</dbReference>
<dbReference type="GO" id="GO:0006986">
    <property type="term" value="P:response to unfolded protein"/>
    <property type="evidence" value="ECO:0007669"/>
    <property type="project" value="InterPro"/>
</dbReference>
<dbReference type="Proteomes" id="UP000678499">
    <property type="component" value="Unassembled WGS sequence"/>
</dbReference>
<dbReference type="AlphaFoldDB" id="A0A7R9BS03"/>
<evidence type="ECO:0000256" key="1">
    <source>
        <dbReference type="SAM" id="Phobius"/>
    </source>
</evidence>
<reference evidence="2" key="1">
    <citation type="submission" date="2020-11" db="EMBL/GenBank/DDBJ databases">
        <authorList>
            <person name="Tran Van P."/>
        </authorList>
    </citation>
    <scope>NUCLEOTIDE SEQUENCE</scope>
</reference>
<name>A0A7R9BS03_9CRUS</name>
<evidence type="ECO:0000313" key="2">
    <source>
        <dbReference type="EMBL" id="CAD7279540.1"/>
    </source>
</evidence>
<gene>
    <name evidence="2" type="ORF">NMOB1V02_LOCUS7211</name>
</gene>
<dbReference type="GO" id="GO:0016020">
    <property type="term" value="C:membrane"/>
    <property type="evidence" value="ECO:0007669"/>
    <property type="project" value="InterPro"/>
</dbReference>
<keyword evidence="1" id="KW-0472">Membrane</keyword>
<dbReference type="EMBL" id="OA883717">
    <property type="protein sequence ID" value="CAD7279540.1"/>
    <property type="molecule type" value="Genomic_DNA"/>
</dbReference>
<keyword evidence="1" id="KW-1133">Transmembrane helix</keyword>
<keyword evidence="3" id="KW-1185">Reference proteome</keyword>
<dbReference type="Pfam" id="PF05571">
    <property type="entry name" value="JAMP"/>
    <property type="match status" value="1"/>
</dbReference>
<evidence type="ECO:0008006" key="4">
    <source>
        <dbReference type="Google" id="ProtNLM"/>
    </source>
</evidence>
<dbReference type="GO" id="GO:0036503">
    <property type="term" value="P:ERAD pathway"/>
    <property type="evidence" value="ECO:0007669"/>
    <property type="project" value="TreeGrafter"/>
</dbReference>
<dbReference type="InterPro" id="IPR008485">
    <property type="entry name" value="JAMP"/>
</dbReference>
<protein>
    <recommendedName>
        <fullName evidence="4">JNK1/MAPK8-associated membrane protein</fullName>
    </recommendedName>
</protein>
<dbReference type="PANTHER" id="PTHR12740:SF4">
    <property type="entry name" value="JNK1_MAPK8-ASSOCIATED MEMBRANE PROTEIN"/>
    <property type="match status" value="1"/>
</dbReference>
<keyword evidence="1" id="KW-0812">Transmembrane</keyword>
<feature type="transmembrane region" description="Helical" evidence="1">
    <location>
        <begin position="131"/>
        <end position="152"/>
    </location>
</feature>
<feature type="transmembrane region" description="Helical" evidence="1">
    <location>
        <begin position="234"/>
        <end position="251"/>
    </location>
</feature>
<sequence>MKIIYAIGILVLAECGRSKKIEDEPYHVSDDMEQDYRISHLKTAVKRCPGMFCGRMKKLTEDGEFLGWSECGACARGFRANFSICEECKGEPSFYDWTYLLFNVILALIGHGITIDICMESLVSRSFFDNAFILHVTSFFEVCIAAALTLILHEPIGSLTLRSCGVKGLPDWYTVFFNPRINFEKTIYCTQEAVYPLYTMVILFYGLSLVMMLTIRPIILTLKKVPVHQGRNSVYIAMYFLPVLAFCHAAIGGLLYFSFPYILILIALTANAIHFGGKADQSFRDHRESAFGETSWFHQHRDIRGVDVEVAAQSEIFIAQVFRVTALQHCDEATTVLPRDALSKCNYFRKYPLCTG</sequence>
<feature type="transmembrane region" description="Helical" evidence="1">
    <location>
        <begin position="202"/>
        <end position="222"/>
    </location>
</feature>
<feature type="transmembrane region" description="Helical" evidence="1">
    <location>
        <begin position="99"/>
        <end position="119"/>
    </location>
</feature>
<evidence type="ECO:0000313" key="3">
    <source>
        <dbReference type="Proteomes" id="UP000678499"/>
    </source>
</evidence>
<dbReference type="GO" id="GO:0031625">
    <property type="term" value="F:ubiquitin protein ligase binding"/>
    <property type="evidence" value="ECO:0007669"/>
    <property type="project" value="TreeGrafter"/>
</dbReference>
<accession>A0A7R9BS03</accession>
<organism evidence="2">
    <name type="scientific">Notodromas monacha</name>
    <dbReference type="NCBI Taxonomy" id="399045"/>
    <lineage>
        <taxon>Eukaryota</taxon>
        <taxon>Metazoa</taxon>
        <taxon>Ecdysozoa</taxon>
        <taxon>Arthropoda</taxon>
        <taxon>Crustacea</taxon>
        <taxon>Oligostraca</taxon>
        <taxon>Ostracoda</taxon>
        <taxon>Podocopa</taxon>
        <taxon>Podocopida</taxon>
        <taxon>Cypridocopina</taxon>
        <taxon>Cypridoidea</taxon>
        <taxon>Cyprididae</taxon>
        <taxon>Notodromas</taxon>
    </lineage>
</organism>
<dbReference type="PANTHER" id="PTHR12740">
    <property type="entry name" value="JNK1/MAPK8-ASSOCIATED MEMBRANE PROTEIN"/>
    <property type="match status" value="1"/>
</dbReference>